<feature type="region of interest" description="Disordered" evidence="1">
    <location>
        <begin position="970"/>
        <end position="993"/>
    </location>
</feature>
<feature type="compositionally biased region" description="Acidic residues" evidence="1">
    <location>
        <begin position="818"/>
        <end position="827"/>
    </location>
</feature>
<evidence type="ECO:0000256" key="1">
    <source>
        <dbReference type="SAM" id="MobiDB-lite"/>
    </source>
</evidence>
<feature type="domain" description="TORTIFOLIA1/SINE1-2 N-terminal" evidence="3">
    <location>
        <begin position="412"/>
        <end position="579"/>
    </location>
</feature>
<dbReference type="InterPro" id="IPR057599">
    <property type="entry name" value="TORTIFOLIA1/TORL1-2_C"/>
</dbReference>
<evidence type="ECO:0008006" key="6">
    <source>
        <dbReference type="Google" id="ProtNLM"/>
    </source>
</evidence>
<name>A0A9W6Z6I9_9STRA</name>
<gene>
    <name evidence="4" type="ORF">TrRE_jg13311</name>
</gene>
<feature type="region of interest" description="Disordered" evidence="1">
    <location>
        <begin position="1"/>
        <end position="61"/>
    </location>
</feature>
<feature type="region of interest" description="Disordered" evidence="1">
    <location>
        <begin position="812"/>
        <end position="884"/>
    </location>
</feature>
<protein>
    <recommendedName>
        <fullName evidence="6">TOG domain-containing protein</fullName>
    </recommendedName>
</protein>
<evidence type="ECO:0000313" key="5">
    <source>
        <dbReference type="Proteomes" id="UP001165082"/>
    </source>
</evidence>
<dbReference type="InterPro" id="IPR016024">
    <property type="entry name" value="ARM-type_fold"/>
</dbReference>
<keyword evidence="5" id="KW-1185">Reference proteome</keyword>
<organism evidence="4 5">
    <name type="scientific">Triparma retinervis</name>
    <dbReference type="NCBI Taxonomy" id="2557542"/>
    <lineage>
        <taxon>Eukaryota</taxon>
        <taxon>Sar</taxon>
        <taxon>Stramenopiles</taxon>
        <taxon>Ochrophyta</taxon>
        <taxon>Bolidophyceae</taxon>
        <taxon>Parmales</taxon>
        <taxon>Triparmaceae</taxon>
        <taxon>Triparma</taxon>
    </lineage>
</organism>
<dbReference type="Pfam" id="PF24713">
    <property type="entry name" value="TOR1L1_C"/>
    <property type="match status" value="1"/>
</dbReference>
<dbReference type="AlphaFoldDB" id="A0A9W6Z6I9"/>
<dbReference type="Proteomes" id="UP001165082">
    <property type="component" value="Unassembled WGS sequence"/>
</dbReference>
<feature type="compositionally biased region" description="Low complexity" evidence="1">
    <location>
        <begin position="977"/>
        <end position="993"/>
    </location>
</feature>
<feature type="compositionally biased region" description="Acidic residues" evidence="1">
    <location>
        <begin position="847"/>
        <end position="867"/>
    </location>
</feature>
<feature type="domain" description="TORTIFOLIA1/TORL1-2 C-terminal" evidence="2">
    <location>
        <begin position="1021"/>
        <end position="1097"/>
    </location>
</feature>
<feature type="compositionally biased region" description="Basic and acidic residues" evidence="1">
    <location>
        <begin position="305"/>
        <end position="314"/>
    </location>
</feature>
<feature type="region of interest" description="Disordered" evidence="1">
    <location>
        <begin position="254"/>
        <end position="386"/>
    </location>
</feature>
<feature type="compositionally biased region" description="Pro residues" evidence="1">
    <location>
        <begin position="370"/>
        <end position="379"/>
    </location>
</feature>
<evidence type="ECO:0000259" key="3">
    <source>
        <dbReference type="Pfam" id="PF24714"/>
    </source>
</evidence>
<dbReference type="SUPFAM" id="SSF48371">
    <property type="entry name" value="ARM repeat"/>
    <property type="match status" value="1"/>
</dbReference>
<dbReference type="EMBL" id="BRXZ01000596">
    <property type="protein sequence ID" value="GMH48209.1"/>
    <property type="molecule type" value="Genomic_DNA"/>
</dbReference>
<sequence length="1141" mass="125427">MSSETSAPEVVAAEPTAMPASDPSPENPLPSETVPSESNPVPHPPKAEETPQFISDPEKATRVSIKVLDANSLPSSSSSSGDPNSLLTANVWVGGSHEKVDIQDSNRTQTISVKADMDSPRFDTELIFPLSVECVGDMLSGCVVVTLADAPDGPQEPESSTAQDSTLGQIKVPFSTIFAKGKTLSKSVHLSPAFYSLSKTKSMSRKFNPEPKIRLALSFFIGDDEDVTKLAKNCTTFTELVHEINKVSLVGASNTHRGRSVSPNKRGRVGRSRSRSRNGTRRSASPQKLNTLERIVLASGSSPDYRTREPRYPDPDPFGENGEEEDEHHGQIEQQEEPFLGSSSPPSPLPIIATPERKPKSKPKRESPPKPKPPSPRSPRAPFTTSTATVHGNIHKQHDMSNHDKKVAVAWKNHLLQCLVKLEDKDTLSRSLGEIHQIVQMMVPHQVQPFLYQLSRQPRIPWSLLTRRSILELVTYTCLLHPQATATTKSMNTIMGIVLNAARGVEEALRDDCVAAMSSCMRHSFPNSAYYPSAKSVQDPNVNSSGLSALLEDMIGVFSEQSVTTKECVGSCIAVAVKPMDVMIPITISGNIRNIEDLRHALRPTKIPIPKETVIIANRMAMIFIRSRSKILAMHSALSSAILPSSYKVEPFTKLETFYLNQSGKRHVAALAVNSQTIVNDIVAAMGRSTPGSGSDTMLYRCCSNLAALADQHKAKHPSLLKALGSATPYLVNKAIQVLNAKKKKHWKEKLEACVCIMSLCKSGCKGDYIIGRYQAIVNAVNKAKAGVKAVREACVECLSELEGLRARMVAESRGGGEDGDGEEEEGHQEFDIHDILEPPAIKFDTEYEPDLEGDGVEDEEEDDDDSVMNPEGRKKKLKAAKEAEEENLKDVIKRGRKKYNYQRKAGGLRSPRESASGSATATVRLLKELGNKSVAMQRSLDDLAQVTKDRMENIGKRVKVIEVEVKQGASGVGTAQQRQQQQQQQQEHQRMQMQLQQPTEKERFMMNKGVDVRGGGRVSAWREIQWLLHCGELETAYQVGLGERDDQVLLRLMNETGVACGRLSGATNSRLFGSLGEMLEGGRHEEYVLPWVFDLVQADKVKHLQGWVRDGLSRALFEMISDPDEKGVLAAKLHSRIANV</sequence>
<dbReference type="Pfam" id="PF24714">
    <property type="entry name" value="TOR1L1_N"/>
    <property type="match status" value="1"/>
</dbReference>
<feature type="compositionally biased region" description="Basic residues" evidence="1">
    <location>
        <begin position="265"/>
        <end position="280"/>
    </location>
</feature>
<evidence type="ECO:0000313" key="4">
    <source>
        <dbReference type="EMBL" id="GMH48209.1"/>
    </source>
</evidence>
<accession>A0A9W6Z6I9</accession>
<dbReference type="InterPro" id="IPR057600">
    <property type="entry name" value="TORTIFOLIA1/SINE1-2_N"/>
</dbReference>
<comment type="caution">
    <text evidence="4">The sequence shown here is derived from an EMBL/GenBank/DDBJ whole genome shotgun (WGS) entry which is preliminary data.</text>
</comment>
<dbReference type="OrthoDB" id="298726at2759"/>
<proteinExistence type="predicted"/>
<feature type="compositionally biased region" description="Basic and acidic residues" evidence="1">
    <location>
        <begin position="828"/>
        <end position="837"/>
    </location>
</feature>
<evidence type="ECO:0000259" key="2">
    <source>
        <dbReference type="Pfam" id="PF24713"/>
    </source>
</evidence>
<reference evidence="4" key="1">
    <citation type="submission" date="2022-07" db="EMBL/GenBank/DDBJ databases">
        <title>Genome analysis of Parmales, a sister group of diatoms, reveals the evolutionary specialization of diatoms from phago-mixotrophs to photoautotrophs.</title>
        <authorList>
            <person name="Ban H."/>
            <person name="Sato S."/>
            <person name="Yoshikawa S."/>
            <person name="Kazumasa Y."/>
            <person name="Nakamura Y."/>
            <person name="Ichinomiya M."/>
            <person name="Saitoh K."/>
            <person name="Sato N."/>
            <person name="Blanc-Mathieu R."/>
            <person name="Endo H."/>
            <person name="Kuwata A."/>
            <person name="Ogata H."/>
        </authorList>
    </citation>
    <scope>NUCLEOTIDE SEQUENCE</scope>
</reference>